<evidence type="ECO:0000313" key="2">
    <source>
        <dbReference type="EMBL" id="OHA22527.1"/>
    </source>
</evidence>
<dbReference type="EMBL" id="MHRJ01000024">
    <property type="protein sequence ID" value="OHA22527.1"/>
    <property type="molecule type" value="Genomic_DNA"/>
</dbReference>
<evidence type="ECO:0000256" key="1">
    <source>
        <dbReference type="SAM" id="Phobius"/>
    </source>
</evidence>
<sequence length="122" mass="13673">MERAPKLIISVGIIGVLVIGLGTYAYFQFREFLQGPVLFIEEPVNGYTSTTTHITVKGAAHNVSFLTLNGRPIFTDERGRFMESLLLAEGYSIMTIEGKDRFGHIAQKKLELVYKPTTEQAY</sequence>
<organism evidence="2 3">
    <name type="scientific">Candidatus Taylorbacteria bacterium RIFCSPHIGHO2_02_49_25</name>
    <dbReference type="NCBI Taxonomy" id="1802305"/>
    <lineage>
        <taxon>Bacteria</taxon>
        <taxon>Candidatus Tayloriibacteriota</taxon>
    </lineage>
</organism>
<dbReference type="Pfam" id="PF09136">
    <property type="entry name" value="Glucodextran_B"/>
    <property type="match status" value="1"/>
</dbReference>
<protein>
    <submittedName>
        <fullName evidence="2">Uncharacterized protein</fullName>
    </submittedName>
</protein>
<keyword evidence="1" id="KW-0812">Transmembrane</keyword>
<dbReference type="AlphaFoldDB" id="A0A1G2MF84"/>
<comment type="caution">
    <text evidence="2">The sequence shown here is derived from an EMBL/GenBank/DDBJ whole genome shotgun (WGS) entry which is preliminary data.</text>
</comment>
<dbReference type="InterPro" id="IPR013783">
    <property type="entry name" value="Ig-like_fold"/>
</dbReference>
<dbReference type="Proteomes" id="UP000176493">
    <property type="component" value="Unassembled WGS sequence"/>
</dbReference>
<name>A0A1G2MF84_9BACT</name>
<proteinExistence type="predicted"/>
<keyword evidence="1" id="KW-0472">Membrane</keyword>
<keyword evidence="1" id="KW-1133">Transmembrane helix</keyword>
<dbReference type="Gene3D" id="2.60.40.10">
    <property type="entry name" value="Immunoglobulins"/>
    <property type="match status" value="1"/>
</dbReference>
<reference evidence="2 3" key="1">
    <citation type="journal article" date="2016" name="Nat. Commun.">
        <title>Thousands of microbial genomes shed light on interconnected biogeochemical processes in an aquifer system.</title>
        <authorList>
            <person name="Anantharaman K."/>
            <person name="Brown C.T."/>
            <person name="Hug L.A."/>
            <person name="Sharon I."/>
            <person name="Castelle C.J."/>
            <person name="Probst A.J."/>
            <person name="Thomas B.C."/>
            <person name="Singh A."/>
            <person name="Wilkins M.J."/>
            <person name="Karaoz U."/>
            <person name="Brodie E.L."/>
            <person name="Williams K.H."/>
            <person name="Hubbard S.S."/>
            <person name="Banfield J.F."/>
        </authorList>
    </citation>
    <scope>NUCLEOTIDE SEQUENCE [LARGE SCALE GENOMIC DNA]</scope>
</reference>
<evidence type="ECO:0000313" key="3">
    <source>
        <dbReference type="Proteomes" id="UP000176493"/>
    </source>
</evidence>
<gene>
    <name evidence="2" type="ORF">A2W52_03705</name>
</gene>
<feature type="transmembrane region" description="Helical" evidence="1">
    <location>
        <begin position="7"/>
        <end position="27"/>
    </location>
</feature>
<accession>A0A1G2MF84</accession>